<dbReference type="OrthoDB" id="10265994at2759"/>
<dbReference type="EMBL" id="CAJVRM010000118">
    <property type="protein sequence ID" value="CAG8974939.1"/>
    <property type="molecule type" value="Genomic_DNA"/>
</dbReference>
<feature type="region of interest" description="Disordered" evidence="1">
    <location>
        <begin position="1"/>
        <end position="27"/>
    </location>
</feature>
<gene>
    <name evidence="3" type="ORF">HYALB_00007616</name>
</gene>
<feature type="compositionally biased region" description="Basic residues" evidence="1">
    <location>
        <begin position="1"/>
        <end position="11"/>
    </location>
</feature>
<dbReference type="PANTHER" id="PTHR21539">
    <property type="entry name" value="SAGA-ASSOCIATED FACTOR 29"/>
    <property type="match status" value="1"/>
</dbReference>
<dbReference type="Proteomes" id="UP000701801">
    <property type="component" value="Unassembled WGS sequence"/>
</dbReference>
<organism evidence="3 4">
    <name type="scientific">Hymenoscyphus albidus</name>
    <dbReference type="NCBI Taxonomy" id="595503"/>
    <lineage>
        <taxon>Eukaryota</taxon>
        <taxon>Fungi</taxon>
        <taxon>Dikarya</taxon>
        <taxon>Ascomycota</taxon>
        <taxon>Pezizomycotina</taxon>
        <taxon>Leotiomycetes</taxon>
        <taxon>Helotiales</taxon>
        <taxon>Helotiaceae</taxon>
        <taxon>Hymenoscyphus</taxon>
    </lineage>
</organism>
<dbReference type="Gene3D" id="2.30.30.140">
    <property type="match status" value="1"/>
</dbReference>
<protein>
    <recommendedName>
        <fullName evidence="2">SGF29 C-terminal domain-containing protein</fullName>
    </recommendedName>
</protein>
<keyword evidence="4" id="KW-1185">Reference proteome</keyword>
<dbReference type="PANTHER" id="PTHR21539:SF0">
    <property type="entry name" value="SAGA-ASSOCIATED FACTOR 29"/>
    <property type="match status" value="1"/>
</dbReference>
<evidence type="ECO:0000256" key="1">
    <source>
        <dbReference type="SAM" id="MobiDB-lite"/>
    </source>
</evidence>
<dbReference type="GO" id="GO:0000124">
    <property type="term" value="C:SAGA complex"/>
    <property type="evidence" value="ECO:0007669"/>
    <property type="project" value="InterPro"/>
</dbReference>
<dbReference type="PROSITE" id="PS51518">
    <property type="entry name" value="SGF29_C"/>
    <property type="match status" value="1"/>
</dbReference>
<dbReference type="InterPro" id="IPR010750">
    <property type="entry name" value="SGF29_tudor-like_dom"/>
</dbReference>
<evidence type="ECO:0000259" key="2">
    <source>
        <dbReference type="PROSITE" id="PS51518"/>
    </source>
</evidence>
<dbReference type="CDD" id="cd20393">
    <property type="entry name" value="Tudor_SGF29_rpt1"/>
    <property type="match status" value="1"/>
</dbReference>
<feature type="compositionally biased region" description="Basic and acidic residues" evidence="1">
    <location>
        <begin position="116"/>
        <end position="125"/>
    </location>
</feature>
<comment type="caution">
    <text evidence="3">The sequence shown here is derived from an EMBL/GenBank/DDBJ whole genome shotgun (WGS) entry which is preliminary data.</text>
</comment>
<evidence type="ECO:0000313" key="4">
    <source>
        <dbReference type="Proteomes" id="UP000701801"/>
    </source>
</evidence>
<feature type="region of interest" description="Disordered" evidence="1">
    <location>
        <begin position="116"/>
        <end position="183"/>
    </location>
</feature>
<feature type="compositionally biased region" description="Basic and acidic residues" evidence="1">
    <location>
        <begin position="134"/>
        <end position="144"/>
    </location>
</feature>
<name>A0A9N9Q4K5_9HELO</name>
<feature type="domain" description="SGF29 C-terminal" evidence="2">
    <location>
        <begin position="204"/>
        <end position="336"/>
    </location>
</feature>
<dbReference type="Pfam" id="PF07039">
    <property type="entry name" value="SGF29_Tudor"/>
    <property type="match status" value="1"/>
</dbReference>
<dbReference type="AlphaFoldDB" id="A0A9N9Q4K5"/>
<reference evidence="3" key="1">
    <citation type="submission" date="2021-07" db="EMBL/GenBank/DDBJ databases">
        <authorList>
            <person name="Durling M."/>
        </authorList>
    </citation>
    <scope>NUCLEOTIDE SEQUENCE</scope>
</reference>
<dbReference type="InterPro" id="IPR047288">
    <property type="entry name" value="Tudor_SGF29_rpt1"/>
</dbReference>
<sequence length="336" mass="37330">MSSAPGRRRNGGRANADERHAENTIWSSTRESIQGVAQFEKRAKDLTMQIFAQEVRMHEIQASGKKLPIEEIDVLDVMYREMVEIADDEKAALGTAEDKDSALGKIDLLTTLTKHNEEEEKKEKASVSLSRGSTSRDSHNRAAIDYDGPSDSPGPSPADNRQVRKLGGGGGPARTGSQPPRNLDVIIRTSDSHSETAERSGNKPKIVYAVNDEVAFKRKSGDEHDWIQGVVTRVIGEGKSRRYEVRDPYPDPNTVETTYKSSASQMVPIPVASAHLGDYEPGRRVLALYPQTSTFYRADVRRMVDGGAKVELLFEEEREGEQEKIVARRFVLDHRG</sequence>
<accession>A0A9N9Q4K5</accession>
<evidence type="ECO:0000313" key="3">
    <source>
        <dbReference type="EMBL" id="CAG8974939.1"/>
    </source>
</evidence>
<proteinExistence type="predicted"/>
<dbReference type="InterPro" id="IPR037802">
    <property type="entry name" value="SGF29"/>
</dbReference>